<evidence type="ECO:0000313" key="3">
    <source>
        <dbReference type="Proteomes" id="UP001152797"/>
    </source>
</evidence>
<comment type="caution">
    <text evidence="1">The sequence shown here is derived from an EMBL/GenBank/DDBJ whole genome shotgun (WGS) entry which is preliminary data.</text>
</comment>
<organism evidence="1">
    <name type="scientific">Cladocopium goreaui</name>
    <dbReference type="NCBI Taxonomy" id="2562237"/>
    <lineage>
        <taxon>Eukaryota</taxon>
        <taxon>Sar</taxon>
        <taxon>Alveolata</taxon>
        <taxon>Dinophyceae</taxon>
        <taxon>Suessiales</taxon>
        <taxon>Symbiodiniaceae</taxon>
        <taxon>Cladocopium</taxon>
    </lineage>
</organism>
<name>A0A9P1BSJ8_9DINO</name>
<reference evidence="1" key="1">
    <citation type="submission" date="2022-10" db="EMBL/GenBank/DDBJ databases">
        <authorList>
            <person name="Chen Y."/>
            <person name="Dougan E. K."/>
            <person name="Chan C."/>
            <person name="Rhodes N."/>
            <person name="Thang M."/>
        </authorList>
    </citation>
    <scope>NUCLEOTIDE SEQUENCE</scope>
</reference>
<feature type="non-terminal residue" evidence="1">
    <location>
        <position position="1"/>
    </location>
</feature>
<dbReference type="EMBL" id="CAMXCT030000429">
    <property type="protein sequence ID" value="CAL4766003.1"/>
    <property type="molecule type" value="Genomic_DNA"/>
</dbReference>
<sequence>RFLCGDSSAVLHFTPALPPAAEGTFGPASTGAEVAAAPWEGLPAVHPLVPLHALSSVKDGQQICVAVSVVENPGAVERHPKHGPAMVCNAIVQQDATRVRCSFWHEQAQELAEQQAGTCLMLYQVLISKCKDENSWEIGELAHKDNCRMLTEIPVKDWIGCPATPSSLSTLVGAIVPGQLRKLETVFEVVGLQVLGISSVKSDTDQWLIDSCVKCKKAAQCEAHPTEGTEGRFALRLALADSNCQCAVVLYHELVLRAAADMDAALREGVQDTQPVRVQLRDLLRAAQWLCRFTFRENDYQQALELECRHLTPFLRTNRAEAVVAPATLNRCLAAFNDAQLPDDEALQQDNTSTSAMRVKRSVDCLLSTPTATGEPSRVKLRSAGPASAVAWMLRGNAGETHFVAWTPMKRLASVMEQTPEDTYRCEARSPTSCNHDSTAHSILRYLSVFITHTPPPPLVE</sequence>
<protein>
    <submittedName>
        <fullName evidence="1">Uncharacterized protein</fullName>
    </submittedName>
</protein>
<keyword evidence="3" id="KW-1185">Reference proteome</keyword>
<feature type="non-terminal residue" evidence="1">
    <location>
        <position position="461"/>
    </location>
</feature>
<evidence type="ECO:0000313" key="1">
    <source>
        <dbReference type="EMBL" id="CAI3978691.1"/>
    </source>
</evidence>
<evidence type="ECO:0000313" key="2">
    <source>
        <dbReference type="EMBL" id="CAL4766003.1"/>
    </source>
</evidence>
<dbReference type="AlphaFoldDB" id="A0A9P1BSJ8"/>
<accession>A0A9P1BSJ8</accession>
<proteinExistence type="predicted"/>
<dbReference type="EMBL" id="CAMXCT020000429">
    <property type="protein sequence ID" value="CAL1132066.1"/>
    <property type="molecule type" value="Genomic_DNA"/>
</dbReference>
<dbReference type="EMBL" id="CAMXCT010000429">
    <property type="protein sequence ID" value="CAI3978691.1"/>
    <property type="molecule type" value="Genomic_DNA"/>
</dbReference>
<gene>
    <name evidence="1" type="ORF">C1SCF055_LOCUS6709</name>
</gene>
<dbReference type="Proteomes" id="UP001152797">
    <property type="component" value="Unassembled WGS sequence"/>
</dbReference>
<reference evidence="2 3" key="2">
    <citation type="submission" date="2024-05" db="EMBL/GenBank/DDBJ databases">
        <authorList>
            <person name="Chen Y."/>
            <person name="Shah S."/>
            <person name="Dougan E. K."/>
            <person name="Thang M."/>
            <person name="Chan C."/>
        </authorList>
    </citation>
    <scope>NUCLEOTIDE SEQUENCE [LARGE SCALE GENOMIC DNA]</scope>
</reference>